<protein>
    <submittedName>
        <fullName evidence="1">Uncharacterized protein</fullName>
    </submittedName>
</protein>
<accession>A0A8S9QTA6</accession>
<evidence type="ECO:0000313" key="1">
    <source>
        <dbReference type="EMBL" id="KAF3554498.1"/>
    </source>
</evidence>
<name>A0A8S9QTA6_BRACR</name>
<organism evidence="1 2">
    <name type="scientific">Brassica cretica</name>
    <name type="common">Mustard</name>
    <dbReference type="NCBI Taxonomy" id="69181"/>
    <lineage>
        <taxon>Eukaryota</taxon>
        <taxon>Viridiplantae</taxon>
        <taxon>Streptophyta</taxon>
        <taxon>Embryophyta</taxon>
        <taxon>Tracheophyta</taxon>
        <taxon>Spermatophyta</taxon>
        <taxon>Magnoliopsida</taxon>
        <taxon>eudicotyledons</taxon>
        <taxon>Gunneridae</taxon>
        <taxon>Pentapetalae</taxon>
        <taxon>rosids</taxon>
        <taxon>malvids</taxon>
        <taxon>Brassicales</taxon>
        <taxon>Brassicaceae</taxon>
        <taxon>Brassiceae</taxon>
        <taxon>Brassica</taxon>
    </lineage>
</organism>
<dbReference type="EMBL" id="QGKX02000996">
    <property type="protein sequence ID" value="KAF3554498.1"/>
    <property type="molecule type" value="Genomic_DNA"/>
</dbReference>
<gene>
    <name evidence="1" type="ORF">F2Q69_00015299</name>
</gene>
<reference evidence="1" key="1">
    <citation type="submission" date="2019-12" db="EMBL/GenBank/DDBJ databases">
        <title>Genome sequencing and annotation of Brassica cretica.</title>
        <authorList>
            <person name="Studholme D.J."/>
            <person name="Sarris P."/>
        </authorList>
    </citation>
    <scope>NUCLEOTIDE SEQUENCE</scope>
    <source>
        <strain evidence="1">PFS-109/04</strain>
        <tissue evidence="1">Leaf</tissue>
    </source>
</reference>
<sequence>MVNNMVVVENCIHMVEEETCTQPLVTVSNMVVVEEKCIHTVVEEICSRLLVMGNSMLVAVMENCKHLVVEECCILPSEMVNMTGVVASYMYLVHTQQPYLP</sequence>
<dbReference type="Proteomes" id="UP000712600">
    <property type="component" value="Unassembled WGS sequence"/>
</dbReference>
<comment type="caution">
    <text evidence="1">The sequence shown here is derived from an EMBL/GenBank/DDBJ whole genome shotgun (WGS) entry which is preliminary data.</text>
</comment>
<evidence type="ECO:0000313" key="2">
    <source>
        <dbReference type="Proteomes" id="UP000712600"/>
    </source>
</evidence>
<dbReference type="AlphaFoldDB" id="A0A8S9QTA6"/>
<proteinExistence type="predicted"/>